<dbReference type="RefSeq" id="WP_136913003.1">
    <property type="nucleotide sequence ID" value="NZ_CP039371.1"/>
</dbReference>
<reference evidence="2" key="1">
    <citation type="submission" date="2019-04" db="EMBL/GenBank/DDBJ databases">
        <title>Genome sequence of Pseudomonas putida 1290, an auxin catabolizing strain.</title>
        <authorList>
            <person name="Laird T.S."/>
            <person name="Leveau J.H.J."/>
        </authorList>
    </citation>
    <scope>NUCLEOTIDE SEQUENCE [LARGE SCALE GENOMIC DNA]</scope>
    <source>
        <strain evidence="2">1290</strain>
    </source>
</reference>
<evidence type="ECO:0000313" key="2">
    <source>
        <dbReference type="Proteomes" id="UP000298551"/>
    </source>
</evidence>
<evidence type="ECO:0000313" key="1">
    <source>
        <dbReference type="EMBL" id="QCI10798.1"/>
    </source>
</evidence>
<dbReference type="Pfam" id="PF02482">
    <property type="entry name" value="Ribosomal_S30AE"/>
    <property type="match status" value="1"/>
</dbReference>
<dbReference type="Gene3D" id="3.30.160.100">
    <property type="entry name" value="Ribosome hibernation promotion factor-like"/>
    <property type="match status" value="1"/>
</dbReference>
<dbReference type="EMBL" id="CP039371">
    <property type="protein sequence ID" value="QCI10798.1"/>
    <property type="molecule type" value="Genomic_DNA"/>
</dbReference>
<dbReference type="InterPro" id="IPR036567">
    <property type="entry name" value="RHF-like"/>
</dbReference>
<gene>
    <name evidence="1" type="ORF">E6B08_04980</name>
</gene>
<sequence>MQIQVNSSNHIEGNIRLNEWVRATLESTLERYDDSLTRLEVHLRDENGAKPGPHDKRCQIEARPKGHQPISVTHTAGSLDQAVDGAASKLNNALEHFYGKLRSKRGALELTDPEA</sequence>
<dbReference type="OrthoDB" id="121633at2"/>
<organism evidence="1 2">
    <name type="scientific">Pseudomonas putida</name>
    <name type="common">Arthrobacter siderocapsulatus</name>
    <dbReference type="NCBI Taxonomy" id="303"/>
    <lineage>
        <taxon>Bacteria</taxon>
        <taxon>Pseudomonadati</taxon>
        <taxon>Pseudomonadota</taxon>
        <taxon>Gammaproteobacteria</taxon>
        <taxon>Pseudomonadales</taxon>
        <taxon>Pseudomonadaceae</taxon>
        <taxon>Pseudomonas</taxon>
    </lineage>
</organism>
<accession>A0A4D6X894</accession>
<proteinExistence type="predicted"/>
<name>A0A4D6X894_PSEPU</name>
<dbReference type="AlphaFoldDB" id="A0A4D6X894"/>
<dbReference type="SUPFAM" id="SSF69754">
    <property type="entry name" value="Ribosome binding protein Y (YfiA homologue)"/>
    <property type="match status" value="1"/>
</dbReference>
<dbReference type="Proteomes" id="UP000298551">
    <property type="component" value="Chromosome"/>
</dbReference>
<dbReference type="InterPro" id="IPR003489">
    <property type="entry name" value="RHF/RaiA"/>
</dbReference>
<protein>
    <submittedName>
        <fullName evidence="1">HPF/RaiA family ribosome-associated protein</fullName>
    </submittedName>
</protein>